<evidence type="ECO:0000313" key="2">
    <source>
        <dbReference type="EMBL" id="SFH73150.1"/>
    </source>
</evidence>
<proteinExistence type="predicted"/>
<evidence type="ECO:0000313" key="3">
    <source>
        <dbReference type="Proteomes" id="UP000183635"/>
    </source>
</evidence>
<name>A0A1I3CF46_9RHOB</name>
<dbReference type="Proteomes" id="UP000183635">
    <property type="component" value="Unassembled WGS sequence"/>
</dbReference>
<gene>
    <name evidence="2" type="ORF">SAMN04488021_13044</name>
</gene>
<sequence>MTREQATPKDNPATDPERENGQGKHDGMPHDPEEFTRADPESGKEWPAKPRGAKPNTAMCEDRSKPGVVDKSEGC</sequence>
<organism evidence="2 3">
    <name type="scientific">Paracoccus aminovorans</name>
    <dbReference type="NCBI Taxonomy" id="34004"/>
    <lineage>
        <taxon>Bacteria</taxon>
        <taxon>Pseudomonadati</taxon>
        <taxon>Pseudomonadota</taxon>
        <taxon>Alphaproteobacteria</taxon>
        <taxon>Rhodobacterales</taxon>
        <taxon>Paracoccaceae</taxon>
        <taxon>Paracoccus</taxon>
    </lineage>
</organism>
<accession>A0A1I3CF46</accession>
<feature type="compositionally biased region" description="Basic and acidic residues" evidence="1">
    <location>
        <begin position="15"/>
        <end position="48"/>
    </location>
</feature>
<dbReference type="AlphaFoldDB" id="A0A1I3CF46"/>
<feature type="compositionally biased region" description="Basic and acidic residues" evidence="1">
    <location>
        <begin position="60"/>
        <end position="75"/>
    </location>
</feature>
<protein>
    <submittedName>
        <fullName evidence="2">Uncharacterized protein</fullName>
    </submittedName>
</protein>
<dbReference type="RefSeq" id="WP_139218110.1">
    <property type="nucleotide sequence ID" value="NZ_CBCRYP010000028.1"/>
</dbReference>
<evidence type="ECO:0000256" key="1">
    <source>
        <dbReference type="SAM" id="MobiDB-lite"/>
    </source>
</evidence>
<dbReference type="EMBL" id="FOPU01000030">
    <property type="protein sequence ID" value="SFH73150.1"/>
    <property type="molecule type" value="Genomic_DNA"/>
</dbReference>
<reference evidence="2 3" key="1">
    <citation type="submission" date="2016-10" db="EMBL/GenBank/DDBJ databases">
        <authorList>
            <person name="de Groot N.N."/>
        </authorList>
    </citation>
    <scope>NUCLEOTIDE SEQUENCE [LARGE SCALE GENOMIC DNA]</scope>
    <source>
        <strain evidence="2 3">DSM 8537</strain>
    </source>
</reference>
<dbReference type="OrthoDB" id="7776057at2"/>
<feature type="region of interest" description="Disordered" evidence="1">
    <location>
        <begin position="1"/>
        <end position="75"/>
    </location>
</feature>
<keyword evidence="3" id="KW-1185">Reference proteome</keyword>